<evidence type="ECO:0000313" key="4">
    <source>
        <dbReference type="Proteomes" id="UP001162640"/>
    </source>
</evidence>
<dbReference type="PANTHER" id="PTHR46230">
    <property type="match status" value="1"/>
</dbReference>
<dbReference type="InterPro" id="IPR002634">
    <property type="entry name" value="BolA"/>
</dbReference>
<feature type="chain" id="PRO_5040890527" description="BolA-like protein" evidence="2">
    <location>
        <begin position="17"/>
        <end position="122"/>
    </location>
</feature>
<dbReference type="Proteomes" id="UP001162640">
    <property type="component" value="Unassembled WGS sequence"/>
</dbReference>
<organism evidence="3 4">
    <name type="scientific">Triparma laevis f. inornata</name>
    <dbReference type="NCBI Taxonomy" id="1714386"/>
    <lineage>
        <taxon>Eukaryota</taxon>
        <taxon>Sar</taxon>
        <taxon>Stramenopiles</taxon>
        <taxon>Ochrophyta</taxon>
        <taxon>Bolidophyceae</taxon>
        <taxon>Parmales</taxon>
        <taxon>Triparmaceae</taxon>
        <taxon>Triparma</taxon>
    </lineage>
</organism>
<dbReference type="Gene3D" id="3.10.20.90">
    <property type="entry name" value="Phosphatidylinositol 3-kinase Catalytic Subunit, Chain A, domain 1"/>
    <property type="match status" value="1"/>
</dbReference>
<comment type="caution">
    <text evidence="3">The sequence shown here is derived from an EMBL/GenBank/DDBJ whole genome shotgun (WGS) entry which is preliminary data.</text>
</comment>
<sequence>MLHLLLLLLLTTISTSFYLPSPSFLPSTSLFSSSPDLSTTVSKCESKITSLLSPTSLKVTGADDDPNGSHIFIECVSEKFEGLNSLKRQQLVYKAIWEEMGGDGGEGIVHAVDGMKLSSPSE</sequence>
<dbReference type="AlphaFoldDB" id="A0A9W7BQ35"/>
<dbReference type="EMBL" id="BLQM01000568">
    <property type="protein sequence ID" value="GMH94694.1"/>
    <property type="molecule type" value="Genomic_DNA"/>
</dbReference>
<evidence type="ECO:0000256" key="1">
    <source>
        <dbReference type="RuleBase" id="RU003860"/>
    </source>
</evidence>
<dbReference type="GO" id="GO:0016226">
    <property type="term" value="P:iron-sulfur cluster assembly"/>
    <property type="evidence" value="ECO:0007669"/>
    <property type="project" value="TreeGrafter"/>
</dbReference>
<keyword evidence="2" id="KW-0732">Signal</keyword>
<proteinExistence type="inferred from homology"/>
<protein>
    <recommendedName>
        <fullName evidence="5">BolA-like protein</fullName>
    </recommendedName>
</protein>
<gene>
    <name evidence="3" type="ORF">TL16_g12978</name>
</gene>
<feature type="signal peptide" evidence="2">
    <location>
        <begin position="1"/>
        <end position="16"/>
    </location>
</feature>
<name>A0A9W7BQ35_9STRA</name>
<comment type="similarity">
    <text evidence="1">Belongs to the BolA/IbaG family.</text>
</comment>
<evidence type="ECO:0000313" key="3">
    <source>
        <dbReference type="EMBL" id="GMH94694.1"/>
    </source>
</evidence>
<accession>A0A9W7BQ35</accession>
<dbReference type="InterPro" id="IPR036065">
    <property type="entry name" value="BolA-like_sf"/>
</dbReference>
<dbReference type="SUPFAM" id="SSF82657">
    <property type="entry name" value="BolA-like"/>
    <property type="match status" value="1"/>
</dbReference>
<dbReference type="PANTHER" id="PTHR46230:SF4">
    <property type="entry name" value="PROTEIN BOLA4, CHLOROPLASTIC_MITOCHONDRIAL"/>
    <property type="match status" value="1"/>
</dbReference>
<reference evidence="4" key="1">
    <citation type="journal article" date="2023" name="Commun. Biol.">
        <title>Genome analysis of Parmales, the sister group of diatoms, reveals the evolutionary specialization of diatoms from phago-mixotrophs to photoautotrophs.</title>
        <authorList>
            <person name="Ban H."/>
            <person name="Sato S."/>
            <person name="Yoshikawa S."/>
            <person name="Yamada K."/>
            <person name="Nakamura Y."/>
            <person name="Ichinomiya M."/>
            <person name="Sato N."/>
            <person name="Blanc-Mathieu R."/>
            <person name="Endo H."/>
            <person name="Kuwata A."/>
            <person name="Ogata H."/>
        </authorList>
    </citation>
    <scope>NUCLEOTIDE SEQUENCE [LARGE SCALE GENOMIC DNA]</scope>
</reference>
<dbReference type="Pfam" id="PF01722">
    <property type="entry name" value="BolA"/>
    <property type="match status" value="1"/>
</dbReference>
<evidence type="ECO:0008006" key="5">
    <source>
        <dbReference type="Google" id="ProtNLM"/>
    </source>
</evidence>
<evidence type="ECO:0000256" key="2">
    <source>
        <dbReference type="SAM" id="SignalP"/>
    </source>
</evidence>